<gene>
    <name evidence="1" type="ORF">G3O08_10680</name>
</gene>
<organism evidence="1 2">
    <name type="scientific">Cryomorpha ignava</name>
    <dbReference type="NCBI Taxonomy" id="101383"/>
    <lineage>
        <taxon>Bacteria</taxon>
        <taxon>Pseudomonadati</taxon>
        <taxon>Bacteroidota</taxon>
        <taxon>Flavobacteriia</taxon>
        <taxon>Flavobacteriales</taxon>
        <taxon>Cryomorphaceae</taxon>
        <taxon>Cryomorpha</taxon>
    </lineage>
</organism>
<evidence type="ECO:0000313" key="2">
    <source>
        <dbReference type="Proteomes" id="UP000486602"/>
    </source>
</evidence>
<dbReference type="EMBL" id="JAAGVY010000017">
    <property type="protein sequence ID" value="NEN23964.1"/>
    <property type="molecule type" value="Genomic_DNA"/>
</dbReference>
<name>A0A7K3WR68_9FLAO</name>
<dbReference type="Proteomes" id="UP000486602">
    <property type="component" value="Unassembled WGS sequence"/>
</dbReference>
<comment type="caution">
    <text evidence="1">The sequence shown here is derived from an EMBL/GenBank/DDBJ whole genome shotgun (WGS) entry which is preliminary data.</text>
</comment>
<proteinExistence type="predicted"/>
<evidence type="ECO:0000313" key="1">
    <source>
        <dbReference type="EMBL" id="NEN23964.1"/>
    </source>
</evidence>
<dbReference type="AlphaFoldDB" id="A0A7K3WR68"/>
<reference evidence="1 2" key="1">
    <citation type="submission" date="2020-02" db="EMBL/GenBank/DDBJ databases">
        <title>Out from the shadows clarifying the taxonomy of the family Cryomorphaceae and related taxa by utilizing the GTDB taxonomic framework.</title>
        <authorList>
            <person name="Bowman J.P."/>
        </authorList>
    </citation>
    <scope>NUCLEOTIDE SEQUENCE [LARGE SCALE GENOMIC DNA]</scope>
    <source>
        <strain evidence="1 2">QSSC 1-22</strain>
    </source>
</reference>
<accession>A0A7K3WR68</accession>
<dbReference type="RefSeq" id="WP_163285354.1">
    <property type="nucleotide sequence ID" value="NZ_JAAGVY010000017.1"/>
</dbReference>
<evidence type="ECO:0008006" key="3">
    <source>
        <dbReference type="Google" id="ProtNLM"/>
    </source>
</evidence>
<sequence length="198" mass="23375">MRRIILLLVWAFIVSSCAREKECEAFDKSREIAKWHLFPALDSVYIFSSDNQEMRLTKERGILSELETKECGFNRSCDCRRYYIGYYGNDSHYIRSNIIYDEDGDPIYRPAIFYEFDEIYAWFEVTSSGEMLRVADDTTSSDPVIEFENLENLTIDEQEYQDVLHLLMPEQSEISDYWVARNMGLVALQKDSILFTRK</sequence>
<keyword evidence="2" id="KW-1185">Reference proteome</keyword>
<protein>
    <recommendedName>
        <fullName evidence="3">Lipoprotein</fullName>
    </recommendedName>
</protein>
<dbReference type="PROSITE" id="PS51257">
    <property type="entry name" value="PROKAR_LIPOPROTEIN"/>
    <property type="match status" value="1"/>
</dbReference>